<keyword evidence="4" id="KW-0946">Virion</keyword>
<name>A0A0F7G9P0_9BETA</name>
<proteinExistence type="inferred from homology"/>
<evidence type="ECO:0000313" key="6">
    <source>
        <dbReference type="Proteomes" id="UP000171701"/>
    </source>
</evidence>
<evidence type="ECO:0000256" key="3">
    <source>
        <dbReference type="ARBA" id="ARBA00022680"/>
    </source>
</evidence>
<keyword evidence="3" id="KW-1147">T=16 icosahedral capsid protein</keyword>
<reference evidence="5 6" key="2">
    <citation type="journal article" date="2015" name="Genome Announc.">
        <title>Complete Genome Sequences of Mandrillus leucophaeus and Papio ursinus Cytomegaloviruses.</title>
        <authorList>
            <person name="Blewett E.L."/>
            <person name="Sherrod C.J."/>
            <person name="Texier J.R."/>
            <person name="Conrad T.M."/>
            <person name="Dittmer D.P."/>
        </authorList>
    </citation>
    <scope>NUCLEOTIDE SEQUENCE [LARGE SCALE GENOMIC DNA]</scope>
    <source>
        <strain evidence="5">OCOM4-52</strain>
    </source>
</reference>
<reference evidence="5 6" key="1">
    <citation type="journal article" date="2001" name="Arch. Virol.">
        <title>Isolation and characterization of an endogenous cytomegalovirus (BaCMV) from baboons.</title>
        <authorList>
            <person name="Blewett E.L."/>
            <person name="White G."/>
            <person name="Saliki J.T."/>
            <person name="Eberle R."/>
        </authorList>
    </citation>
    <scope>NUCLEOTIDE SEQUENCE [LARGE SCALE GENOMIC DNA]</scope>
    <source>
        <strain evidence="5">OCOM4-52</strain>
    </source>
</reference>
<dbReference type="Pfam" id="PF03122">
    <property type="entry name" value="Herpes_MCP"/>
    <property type="match status" value="1"/>
</dbReference>
<dbReference type="InterPro" id="IPR000912">
    <property type="entry name" value="Herpes_MCP"/>
</dbReference>
<dbReference type="GO" id="GO:0039622">
    <property type="term" value="C:T=16 icosahedral viral capsid"/>
    <property type="evidence" value="ECO:0007669"/>
    <property type="project" value="UniProtKB-KW"/>
</dbReference>
<organism evidence="5 6">
    <name type="scientific">Papiine betaherpesvirus 4</name>
    <dbReference type="NCBI Taxonomy" id="2560624"/>
    <lineage>
        <taxon>Viruses</taxon>
        <taxon>Duplodnaviria</taxon>
        <taxon>Heunggongvirae</taxon>
        <taxon>Peploviricota</taxon>
        <taxon>Herviviricetes</taxon>
        <taxon>Herpesvirales</taxon>
        <taxon>Orthoherpesviridae</taxon>
        <taxon>Betaherpesvirinae</taxon>
        <taxon>Cytomegalovirus</taxon>
        <taxon>Cytomegalovirus papiinebeta4</taxon>
    </lineage>
</organism>
<protein>
    <submittedName>
        <fullName evidence="5">UL86</fullName>
    </submittedName>
</protein>
<dbReference type="PRINTS" id="PR00235">
    <property type="entry name" value="HSVCAPSIDMCP"/>
</dbReference>
<dbReference type="EMBL" id="KR351281">
    <property type="protein sequence ID" value="AKG51597.1"/>
    <property type="molecule type" value="Genomic_DNA"/>
</dbReference>
<evidence type="ECO:0000256" key="1">
    <source>
        <dbReference type="ARBA" id="ARBA00022561"/>
    </source>
</evidence>
<dbReference type="KEGG" id="vg:24284851"/>
<sequence>MENWTAVELLPKVGIPADFLTHVKTSAGEEMFDSLRIYYGDDPERYNIHFEAIFGTFCNRLEWVYFLQTALATAAHAIKFDDLNKMTTGKMLFHIQVPRVASGAGMPTSRQTTIMVTKYSEKSPITIPFELSAACLLHLRETFENTILDKILNVEAMHTVMRALKNTADAMERGLIHCFIQVLLRKAPPYFVVQTLVENATLCRQALNRIQRSNILQSFKTKMLSTMFLLNRTSDRDYITKLLTKMVEATTGSILENPSTYVTGSGKQLRGVLVSTAQVVQTLMSVLKSSISKQNVTAPATYGNFVLSPENAVTAIAHHSILADFNTYTAHLTSGNPDLTGSSLEKAGQNSHTSLAMDVIQLGEHAVALEHHRDVYKNTDTKNPLERNVDLTFFFPVGLYLPEEKAYTTVENKVKLAETKANALPTSAFLLNRERTLQRLDFVDALATLCHPVIHESNACLQTFIERGVPTDPAVARLTECRFQQEQMGGMARRLVHFYRVRREVPRTTNEIKQDYTVTDFYKIGNLALYTEVHPFFDFTHHQLNGETAALCTPRIVIGNIPDGLAPSGFQELRAAHIAEMVRLRPPPDYEATLQLFRSTVTCPTYPELFYLVDALVHGNVDAFLTIRPFIARCIVNMFQNRQLLAFGHSYAMIAMIVEHLGDGLIPSNIHAHYRMIIVLLRLVTRVSSLPGLNNGQLVDEPLSAYANALHDHRLWPPFVSHLPRNQEGVQIVTDRQPLNNTNIESRHHGVSDIPRIAAMDADEPLFIDEHRATDDEWTMQKIFYLCFLPAMTNNRACGIGLNLKTLLVDLFYRPAFTMPAEPEALGEMLPQLVQDIGTSDDVNLYEACRELFLVLQYVPEHAKLLEVRAPLDPAQRHGSPDFTSLQHVLYNGCCAINAPKILAEYCIAIPFHRFYSDPTICSAISDDIKRYVTEFPHYHRHDGGFPLAPALWHEYWNWLRSPFSRYTAGCPNTLQSVLTIACMLYKISPVSIALMAKAGVHPGFALTAVRTDTFEVDMLLYSGKSCTSLIINNPQVTKEERDINTTYHVTQNINSVDMGLGYTSTTCVAYLNRSRSDMGVHVQNLFRVFPMHVHRHDEVDRWIRHAAGVDRPQLLDTEAISMLTFGSMSEKNSAANLHGQKAICELIITPVSMDINYFKIPNNPRGRTSCMLGVDPYDTDAAMKTLYDHTEPDAQTFSSTHNPWASNRGSLGDVLYNIRNRERLGYNSQFYSPCAQFFNTDDIISANKTLFKTIEEYLLRAKDCIRGETDTQYICVEGTDQLIENPCRMLQEALPILSTTTQALMETRLKNSSASFASSETHFGNYVIGECIPLHQRMLFNS</sequence>
<evidence type="ECO:0000313" key="5">
    <source>
        <dbReference type="EMBL" id="AKG51597.1"/>
    </source>
</evidence>
<keyword evidence="2" id="KW-1048">Host nucleus</keyword>
<dbReference type="GO" id="GO:0005198">
    <property type="term" value="F:structural molecule activity"/>
    <property type="evidence" value="ECO:0007669"/>
    <property type="project" value="InterPro"/>
</dbReference>
<accession>A0A0F7G9P0</accession>
<evidence type="ECO:0000256" key="2">
    <source>
        <dbReference type="ARBA" id="ARBA00022562"/>
    </source>
</evidence>
<dbReference type="InterPro" id="IPR023233">
    <property type="entry name" value="Herpes_MCP_upper_sf"/>
</dbReference>
<dbReference type="SUPFAM" id="SSF103417">
    <property type="entry name" value="Major capsid protein VP5"/>
    <property type="match status" value="1"/>
</dbReference>
<keyword evidence="6" id="KW-1185">Reference proteome</keyword>
<keyword evidence="1" id="KW-0167">Capsid protein</keyword>
<dbReference type="HAMAP" id="MF_04016">
    <property type="entry name" value="HSV_MCP"/>
    <property type="match status" value="1"/>
</dbReference>
<evidence type="ECO:0000256" key="4">
    <source>
        <dbReference type="ARBA" id="ARBA00022844"/>
    </source>
</evidence>
<dbReference type="Proteomes" id="UP000171701">
    <property type="component" value="Segment"/>
</dbReference>